<dbReference type="Pfam" id="PF13263">
    <property type="entry name" value="PHP_C"/>
    <property type="match status" value="1"/>
</dbReference>
<evidence type="ECO:0000313" key="1">
    <source>
        <dbReference type="EMBL" id="HIX77798.1"/>
    </source>
</evidence>
<comment type="caution">
    <text evidence="1">The sequence shown here is derived from an EMBL/GenBank/DDBJ whole genome shotgun (WGS) entry which is preliminary data.</text>
</comment>
<organism evidence="1 2">
    <name type="scientific">Candidatus Fusicatenibacter merdavium</name>
    <dbReference type="NCBI Taxonomy" id="2838600"/>
    <lineage>
        <taxon>Bacteria</taxon>
        <taxon>Bacillati</taxon>
        <taxon>Bacillota</taxon>
        <taxon>Clostridia</taxon>
        <taxon>Lachnospirales</taxon>
        <taxon>Lachnospiraceae</taxon>
        <taxon>Fusicatenibacter</taxon>
    </lineage>
</organism>
<sequence>MYRYDLHVHTSEVSPCGHLDVREMVNRYEEKGYRGIWLTNHFHREFQEMTKGMTWRERADFFLKPYREGKMLAGTRLMVGLAMEIRFLEDPNDYLLYGLTEELLYREGERWLSMNLESFYETYHGRLLIIQAHPNREGSSTPAELSFLHGMEAVNTSPRHDNGNGKTQRILATHPWLLPTGGSDSHREEDVGKGGIVTETEMDGEEELPALLRSRKYRVLEEEPAYR</sequence>
<name>A0A9D1XDZ0_9FIRM</name>
<dbReference type="AlphaFoldDB" id="A0A9D1XDZ0"/>
<dbReference type="SUPFAM" id="SSF89550">
    <property type="entry name" value="PHP domain-like"/>
    <property type="match status" value="1"/>
</dbReference>
<protein>
    <submittedName>
        <fullName evidence="1">PHP domain-containing protein</fullName>
    </submittedName>
</protein>
<evidence type="ECO:0000313" key="2">
    <source>
        <dbReference type="Proteomes" id="UP000886890"/>
    </source>
</evidence>
<reference evidence="1" key="2">
    <citation type="submission" date="2021-04" db="EMBL/GenBank/DDBJ databases">
        <authorList>
            <person name="Gilroy R."/>
        </authorList>
    </citation>
    <scope>NUCLEOTIDE SEQUENCE</scope>
    <source>
        <strain evidence="1">CHK183-1962</strain>
    </source>
</reference>
<dbReference type="Gene3D" id="3.20.20.140">
    <property type="entry name" value="Metal-dependent hydrolases"/>
    <property type="match status" value="1"/>
</dbReference>
<gene>
    <name evidence="1" type="ORF">H9734_09435</name>
</gene>
<reference evidence="1" key="1">
    <citation type="journal article" date="2021" name="PeerJ">
        <title>Extensive microbial diversity within the chicken gut microbiome revealed by metagenomics and culture.</title>
        <authorList>
            <person name="Gilroy R."/>
            <person name="Ravi A."/>
            <person name="Getino M."/>
            <person name="Pursley I."/>
            <person name="Horton D.L."/>
            <person name="Alikhan N.F."/>
            <person name="Baker D."/>
            <person name="Gharbi K."/>
            <person name="Hall N."/>
            <person name="Watson M."/>
            <person name="Adriaenssens E.M."/>
            <person name="Foster-Nyarko E."/>
            <person name="Jarju S."/>
            <person name="Secka A."/>
            <person name="Antonio M."/>
            <person name="Oren A."/>
            <person name="Chaudhuri R.R."/>
            <person name="La Ragione R."/>
            <person name="Hildebrand F."/>
            <person name="Pallen M.J."/>
        </authorList>
    </citation>
    <scope>NUCLEOTIDE SEQUENCE</scope>
    <source>
        <strain evidence="1">CHK183-1962</strain>
    </source>
</reference>
<dbReference type="EMBL" id="DXEK01000158">
    <property type="protein sequence ID" value="HIX77798.1"/>
    <property type="molecule type" value="Genomic_DNA"/>
</dbReference>
<dbReference type="Proteomes" id="UP000886890">
    <property type="component" value="Unassembled WGS sequence"/>
</dbReference>
<dbReference type="CDD" id="cd07432">
    <property type="entry name" value="PHP_HisPPase"/>
    <property type="match status" value="1"/>
</dbReference>
<dbReference type="InterPro" id="IPR016195">
    <property type="entry name" value="Pol/histidinol_Pase-like"/>
</dbReference>
<proteinExistence type="predicted"/>
<accession>A0A9D1XDZ0</accession>